<keyword evidence="1" id="KW-0812">Transmembrane</keyword>
<dbReference type="EMBL" id="GECU01006978">
    <property type="protein sequence ID" value="JAT00729.1"/>
    <property type="molecule type" value="Transcribed_RNA"/>
</dbReference>
<feature type="transmembrane region" description="Helical" evidence="1">
    <location>
        <begin position="37"/>
        <end position="56"/>
    </location>
</feature>
<organism evidence="2">
    <name type="scientific">Homalodisca liturata</name>
    <dbReference type="NCBI Taxonomy" id="320908"/>
    <lineage>
        <taxon>Eukaryota</taxon>
        <taxon>Metazoa</taxon>
        <taxon>Ecdysozoa</taxon>
        <taxon>Arthropoda</taxon>
        <taxon>Hexapoda</taxon>
        <taxon>Insecta</taxon>
        <taxon>Pterygota</taxon>
        <taxon>Neoptera</taxon>
        <taxon>Paraneoptera</taxon>
        <taxon>Hemiptera</taxon>
        <taxon>Auchenorrhyncha</taxon>
        <taxon>Membracoidea</taxon>
        <taxon>Cicadellidae</taxon>
        <taxon>Cicadellinae</taxon>
        <taxon>Proconiini</taxon>
        <taxon>Homalodisca</taxon>
    </lineage>
</organism>
<keyword evidence="1" id="KW-0472">Membrane</keyword>
<sequence length="152" mass="16938">MMAQYPTAIILAAMFLSSGQSVFNLPYSSQDDCKCTTISAFIFLTAVFAWLSGKKLTLFKCPLPYKAAFFYELFVSLFVFEMAIKMFWDPLECFFSTSLPALIDDCLLDHGCILGGLYCPGDNAIFILLIYILAVACLWAVLYGYGVISFSL</sequence>
<feature type="transmembrane region" description="Helical" evidence="1">
    <location>
        <begin position="124"/>
        <end position="148"/>
    </location>
</feature>
<evidence type="ECO:0000256" key="1">
    <source>
        <dbReference type="SAM" id="Phobius"/>
    </source>
</evidence>
<name>A0A1B6JNB1_9HEMI</name>
<protein>
    <submittedName>
        <fullName evidence="2">Uncharacterized protein</fullName>
    </submittedName>
</protein>
<dbReference type="AlphaFoldDB" id="A0A1B6JNB1"/>
<accession>A0A1B6JNB1</accession>
<keyword evidence="1" id="KW-1133">Transmembrane helix</keyword>
<gene>
    <name evidence="2" type="ORF">g.5165</name>
</gene>
<reference evidence="2" key="1">
    <citation type="submission" date="2015-11" db="EMBL/GenBank/DDBJ databases">
        <title>De novo transcriptome assembly of four potential Pierce s Disease insect vectors from Arizona vineyards.</title>
        <authorList>
            <person name="Tassone E.E."/>
        </authorList>
    </citation>
    <scope>NUCLEOTIDE SEQUENCE</scope>
</reference>
<evidence type="ECO:0000313" key="2">
    <source>
        <dbReference type="EMBL" id="JAT00729.1"/>
    </source>
</evidence>
<feature type="transmembrane region" description="Helical" evidence="1">
    <location>
        <begin position="68"/>
        <end position="88"/>
    </location>
</feature>
<proteinExistence type="predicted"/>